<reference evidence="2 3" key="1">
    <citation type="submission" date="2022-04" db="EMBL/GenBank/DDBJ databases">
        <title>Positive selection, recombination, and allopatry shape intraspecific diversity of widespread and dominant cyanobacteria.</title>
        <authorList>
            <person name="Wei J."/>
            <person name="Shu W."/>
            <person name="Hu C."/>
        </authorList>
    </citation>
    <scope>NUCLEOTIDE SEQUENCE [LARGE SCALE GENOMIC DNA]</scope>
    <source>
        <strain evidence="2 3">DQ-A4</strain>
    </source>
</reference>
<keyword evidence="2" id="KW-0378">Hydrolase</keyword>
<evidence type="ECO:0000313" key="2">
    <source>
        <dbReference type="EMBL" id="MEP0949468.1"/>
    </source>
</evidence>
<accession>A0ABV0K9P0</accession>
<dbReference type="RefSeq" id="WP_242021237.1">
    <property type="nucleotide sequence ID" value="NZ_JAMPKX010000012.1"/>
</dbReference>
<evidence type="ECO:0000313" key="3">
    <source>
        <dbReference type="Proteomes" id="UP001482513"/>
    </source>
</evidence>
<name>A0ABV0K9P0_9CYAN</name>
<proteinExistence type="predicted"/>
<protein>
    <submittedName>
        <fullName evidence="2">Phosphodiester glycosidase family protein</fullName>
    </submittedName>
</protein>
<dbReference type="EMBL" id="JAMPKX010000012">
    <property type="protein sequence ID" value="MEP0949468.1"/>
    <property type="molecule type" value="Genomic_DNA"/>
</dbReference>
<dbReference type="PANTHER" id="PTHR40446:SF2">
    <property type="entry name" value="N-ACETYLGLUCOSAMINE-1-PHOSPHODIESTER ALPHA-N-ACETYLGLUCOSAMINIDASE"/>
    <property type="match status" value="1"/>
</dbReference>
<dbReference type="GO" id="GO:0016798">
    <property type="term" value="F:hydrolase activity, acting on glycosyl bonds"/>
    <property type="evidence" value="ECO:0007669"/>
    <property type="project" value="UniProtKB-KW"/>
</dbReference>
<comment type="caution">
    <text evidence="2">The sequence shown here is derived from an EMBL/GenBank/DDBJ whole genome shotgun (WGS) entry which is preliminary data.</text>
</comment>
<sequence>MTVGLAVTLGLSGCAPVPDAALEDVVPAEPAMPPVYEVVSLPAATVHVVTIPDPVRYPVQVAVVDELARVDQIASQLCGAGECVTAALNAGFFDPNNGLTTSYVVKDGALVADPNQNERLIGNPDLASYMDKILNRSEFRRYDCGGTPSYDITFHQDPVPTGCTLVDAVGAGPQLLPQDTSVEEGFVDRTARRDALGSQSPNARSAVGLKADGSVVMVMVAQVPGVSPSGMTMGEVAAFMGDRGVTQALNLDGGSSSTLMYVGTTHYGRLNNSGELVQRPVKSILWVENLPLQ</sequence>
<keyword evidence="2" id="KW-0326">Glycosidase</keyword>
<gene>
    <name evidence="2" type="ORF">NC992_21485</name>
</gene>
<dbReference type="Proteomes" id="UP001482513">
    <property type="component" value="Unassembled WGS sequence"/>
</dbReference>
<dbReference type="Pfam" id="PF09992">
    <property type="entry name" value="NAGPA"/>
    <property type="match status" value="1"/>
</dbReference>
<evidence type="ECO:0000259" key="1">
    <source>
        <dbReference type="Pfam" id="PF09992"/>
    </source>
</evidence>
<dbReference type="InterPro" id="IPR018711">
    <property type="entry name" value="NAGPA"/>
</dbReference>
<feature type="domain" description="Phosphodiester glycosidase" evidence="1">
    <location>
        <begin position="84"/>
        <end position="287"/>
    </location>
</feature>
<dbReference type="PANTHER" id="PTHR40446">
    <property type="entry name" value="N-ACETYLGLUCOSAMINE-1-PHOSPHODIESTER ALPHA-N-ACETYLGLUCOSAMINIDASE"/>
    <property type="match status" value="1"/>
</dbReference>
<keyword evidence="3" id="KW-1185">Reference proteome</keyword>
<organism evidence="2 3">
    <name type="scientific">Leptolyngbya subtilissima DQ-A4</name>
    <dbReference type="NCBI Taxonomy" id="2933933"/>
    <lineage>
        <taxon>Bacteria</taxon>
        <taxon>Bacillati</taxon>
        <taxon>Cyanobacteriota</taxon>
        <taxon>Cyanophyceae</taxon>
        <taxon>Leptolyngbyales</taxon>
        <taxon>Leptolyngbyaceae</taxon>
        <taxon>Leptolyngbya group</taxon>
        <taxon>Leptolyngbya</taxon>
    </lineage>
</organism>